<dbReference type="GO" id="GO:0008270">
    <property type="term" value="F:zinc ion binding"/>
    <property type="evidence" value="ECO:0007669"/>
    <property type="project" value="UniProtKB-KW"/>
</dbReference>
<dbReference type="PANTHER" id="PTHR45798">
    <property type="entry name" value="RING-H2 FINGER PROTEIN ATL61-RELATED-RELATED"/>
    <property type="match status" value="1"/>
</dbReference>
<name>A0A9W6YXA4_AMBMO</name>
<protein>
    <submittedName>
        <fullName evidence="7">Unnamed protein product</fullName>
    </submittedName>
</protein>
<feature type="region of interest" description="Disordered" evidence="5">
    <location>
        <begin position="277"/>
        <end position="300"/>
    </location>
</feature>
<feature type="compositionally biased region" description="Low complexity" evidence="5">
    <location>
        <begin position="531"/>
        <end position="557"/>
    </location>
</feature>
<dbReference type="EMBL" id="BSXU01000973">
    <property type="protein sequence ID" value="GMG22330.1"/>
    <property type="molecule type" value="Genomic_DNA"/>
</dbReference>
<dbReference type="Gene3D" id="2.60.120.650">
    <property type="entry name" value="Cupin"/>
    <property type="match status" value="1"/>
</dbReference>
<feature type="domain" description="RING-type" evidence="6">
    <location>
        <begin position="107"/>
        <end position="160"/>
    </location>
</feature>
<dbReference type="PROSITE" id="PS00018">
    <property type="entry name" value="EF_HAND_1"/>
    <property type="match status" value="1"/>
</dbReference>
<feature type="compositionally biased region" description="Polar residues" evidence="5">
    <location>
        <begin position="425"/>
        <end position="442"/>
    </location>
</feature>
<dbReference type="SUPFAM" id="SSF57850">
    <property type="entry name" value="RING/U-box"/>
    <property type="match status" value="1"/>
</dbReference>
<dbReference type="Gene3D" id="3.30.40.10">
    <property type="entry name" value="Zinc/RING finger domain, C3HC4 (zinc finger)"/>
    <property type="match status" value="1"/>
</dbReference>
<dbReference type="PANTHER" id="PTHR45798:SF97">
    <property type="entry name" value="ALCOHOL-SENSITIVE RING FINGER PROTEIN 1"/>
    <property type="match status" value="1"/>
</dbReference>
<proteinExistence type="predicted"/>
<dbReference type="SMART" id="SM00184">
    <property type="entry name" value="RING"/>
    <property type="match status" value="2"/>
</dbReference>
<evidence type="ECO:0000259" key="6">
    <source>
        <dbReference type="PROSITE" id="PS50089"/>
    </source>
</evidence>
<feature type="compositionally biased region" description="Low complexity" evidence="5">
    <location>
        <begin position="340"/>
        <end position="359"/>
    </location>
</feature>
<evidence type="ECO:0000256" key="3">
    <source>
        <dbReference type="ARBA" id="ARBA00022833"/>
    </source>
</evidence>
<evidence type="ECO:0000313" key="7">
    <source>
        <dbReference type="EMBL" id="GMG22330.1"/>
    </source>
</evidence>
<keyword evidence="2 4" id="KW-0863">Zinc-finger</keyword>
<feature type="region of interest" description="Disordered" evidence="5">
    <location>
        <begin position="527"/>
        <end position="563"/>
    </location>
</feature>
<dbReference type="Proteomes" id="UP001165063">
    <property type="component" value="Unassembled WGS sequence"/>
</dbReference>
<dbReference type="InterPro" id="IPR001841">
    <property type="entry name" value="Znf_RING"/>
</dbReference>
<feature type="region of interest" description="Disordered" evidence="5">
    <location>
        <begin position="425"/>
        <end position="466"/>
    </location>
</feature>
<dbReference type="PROSITE" id="PS50089">
    <property type="entry name" value="ZF_RING_2"/>
    <property type="match status" value="1"/>
</dbReference>
<evidence type="ECO:0000256" key="4">
    <source>
        <dbReference type="PROSITE-ProRule" id="PRU00175"/>
    </source>
</evidence>
<sequence>MEALLNIQEGDPDLEDFRIIDEDKDDALEEEDIVAACSERMVPNYSVATTNCTVDSCDEDEEDHVLDEHHDTAIDEAADNATLMDDSDVEIIEDEDEDVGGEDEQLCPVCLDILPKPDQIVFRETRSKQYLAKTKPCNHFYHDFCIREWSKKANTCPQCRSSFNEIELLSGNNVVETIHVEDAKFPMEFDESDFIIPNELIEENNIAAATADIVLPEFRHQHLVNPVCCLCDSASNSRSAFAICSDCSCGYHISCLGMMDVAQFHCPMCDSLQGPDSIIDNRRTRRRTGGRRATTTPGQSRGIMQSFLQDFRRQIRNGRYAHLGIEVPQRSVGGRRRRTTTGAGTTRSTTRTNSNGASGRVKRKRRETITSTTTFDIGDDTGIDYVLLADRNKRLLERKLRQQHELDQRPASEENIAWKMLDTLTHNNNGNASNGTKTPQRLTSSSATSNGRSNSPNKVEKFKRPKRALKNHQLKKLANEPAIPTKCAAFTNTLTLQNSSLPSPAKSPEEEIEAEKLLPPPSMQLTQEALQQHNSTTSNTQHSSPKSSKEQPPQQQQLHRHSLSTPLSYTQKLFIQRLLIKPHIKSLRLSTSQYTALNKNISRKLYQVVVQDNDAFHWLNLMEELSERENLDLKDKLQMEKFLDMCNSVVISGGDNVGQICDDEKENNVADDCFTKERFVRCFGNVVGSMIAEELRVTAAGTAP</sequence>
<evidence type="ECO:0000256" key="2">
    <source>
        <dbReference type="ARBA" id="ARBA00022771"/>
    </source>
</evidence>
<evidence type="ECO:0000256" key="1">
    <source>
        <dbReference type="ARBA" id="ARBA00022723"/>
    </source>
</evidence>
<accession>A0A9W6YXA4</accession>
<dbReference type="InterPro" id="IPR018247">
    <property type="entry name" value="EF_Hand_1_Ca_BS"/>
</dbReference>
<dbReference type="AlphaFoldDB" id="A0A9W6YXA4"/>
<keyword evidence="3" id="KW-0862">Zinc</keyword>
<dbReference type="Pfam" id="PF13639">
    <property type="entry name" value="zf-RING_2"/>
    <property type="match status" value="1"/>
</dbReference>
<feature type="region of interest" description="Disordered" evidence="5">
    <location>
        <begin position="327"/>
        <end position="367"/>
    </location>
</feature>
<dbReference type="CDD" id="cd15489">
    <property type="entry name" value="PHD_SF"/>
    <property type="match status" value="1"/>
</dbReference>
<organism evidence="7 8">
    <name type="scientific">Ambrosiozyma monospora</name>
    <name type="common">Yeast</name>
    <name type="synonym">Endomycopsis monosporus</name>
    <dbReference type="NCBI Taxonomy" id="43982"/>
    <lineage>
        <taxon>Eukaryota</taxon>
        <taxon>Fungi</taxon>
        <taxon>Dikarya</taxon>
        <taxon>Ascomycota</taxon>
        <taxon>Saccharomycotina</taxon>
        <taxon>Pichiomycetes</taxon>
        <taxon>Pichiales</taxon>
        <taxon>Pichiaceae</taxon>
        <taxon>Ambrosiozyma</taxon>
    </lineage>
</organism>
<dbReference type="InterPro" id="IPR011011">
    <property type="entry name" value="Znf_FYVE_PHD"/>
</dbReference>
<keyword evidence="1" id="KW-0479">Metal-binding</keyword>
<dbReference type="SUPFAM" id="SSF57903">
    <property type="entry name" value="FYVE/PHD zinc finger"/>
    <property type="match status" value="1"/>
</dbReference>
<reference evidence="7" key="1">
    <citation type="submission" date="2023-04" db="EMBL/GenBank/DDBJ databases">
        <title>Ambrosiozyma monospora NBRC 1965.</title>
        <authorList>
            <person name="Ichikawa N."/>
            <person name="Sato H."/>
            <person name="Tonouchi N."/>
        </authorList>
    </citation>
    <scope>NUCLEOTIDE SEQUENCE</scope>
    <source>
        <strain evidence="7">NBRC 1965</strain>
    </source>
</reference>
<keyword evidence="8" id="KW-1185">Reference proteome</keyword>
<dbReference type="InterPro" id="IPR013083">
    <property type="entry name" value="Znf_RING/FYVE/PHD"/>
</dbReference>
<comment type="caution">
    <text evidence="7">The sequence shown here is derived from an EMBL/GenBank/DDBJ whole genome shotgun (WGS) entry which is preliminary data.</text>
</comment>
<dbReference type="InterPro" id="IPR052788">
    <property type="entry name" value="RING-type_E3_ligase_ATL"/>
</dbReference>
<evidence type="ECO:0000256" key="5">
    <source>
        <dbReference type="SAM" id="MobiDB-lite"/>
    </source>
</evidence>
<dbReference type="OrthoDB" id="3997421at2759"/>
<gene>
    <name evidence="7" type="ORF">Amon01_000260800</name>
</gene>
<evidence type="ECO:0000313" key="8">
    <source>
        <dbReference type="Proteomes" id="UP001165063"/>
    </source>
</evidence>
<feature type="compositionally biased region" description="Low complexity" evidence="5">
    <location>
        <begin position="443"/>
        <end position="455"/>
    </location>
</feature>